<dbReference type="Gene3D" id="1.20.1330.10">
    <property type="entry name" value="f41 fragment of flagellin, N-terminal domain"/>
    <property type="match status" value="1"/>
</dbReference>
<dbReference type="PRINTS" id="PR00207">
    <property type="entry name" value="FLAGELLIN"/>
</dbReference>
<evidence type="ECO:0000256" key="3">
    <source>
        <dbReference type="ARBA" id="ARBA00023143"/>
    </source>
</evidence>
<keyword evidence="7" id="KW-0966">Cell projection</keyword>
<comment type="caution">
    <text evidence="7">The sequence shown here is derived from an EMBL/GenBank/DDBJ whole genome shotgun (WGS) entry which is preliminary data.</text>
</comment>
<dbReference type="OrthoDB" id="9796789at2"/>
<dbReference type="Pfam" id="PF00700">
    <property type="entry name" value="Flagellin_C"/>
    <property type="match status" value="1"/>
</dbReference>
<dbReference type="Proteomes" id="UP000246569">
    <property type="component" value="Unassembled WGS sequence"/>
</dbReference>
<dbReference type="PANTHER" id="PTHR42792:SF2">
    <property type="entry name" value="FLAGELLIN"/>
    <property type="match status" value="1"/>
</dbReference>
<dbReference type="EMBL" id="QGTJ01000003">
    <property type="protein sequence ID" value="PWV63292.1"/>
    <property type="molecule type" value="Genomic_DNA"/>
</dbReference>
<keyword evidence="7" id="KW-0282">Flagellum</keyword>
<comment type="function">
    <text evidence="4">Flagellin is the subunit protein which polymerizes to form the filaments of bacterial flagella.</text>
</comment>
<keyword evidence="7" id="KW-0969">Cilium</keyword>
<dbReference type="InterPro" id="IPR001029">
    <property type="entry name" value="Flagellin_N"/>
</dbReference>
<keyword evidence="2 4" id="KW-0964">Secreted</keyword>
<gene>
    <name evidence="7" type="ORF">C7443_103217</name>
</gene>
<dbReference type="RefSeq" id="WP_110017797.1">
    <property type="nucleotide sequence ID" value="NZ_QGTJ01000003.1"/>
</dbReference>
<feature type="domain" description="Flagellin C-terminal" evidence="6">
    <location>
        <begin position="593"/>
        <end position="677"/>
    </location>
</feature>
<dbReference type="Gene3D" id="6.10.280.190">
    <property type="match status" value="1"/>
</dbReference>
<dbReference type="GO" id="GO:0005576">
    <property type="term" value="C:extracellular region"/>
    <property type="evidence" value="ECO:0007669"/>
    <property type="project" value="UniProtKB-SubCell"/>
</dbReference>
<evidence type="ECO:0000259" key="5">
    <source>
        <dbReference type="Pfam" id="PF00669"/>
    </source>
</evidence>
<evidence type="ECO:0000256" key="4">
    <source>
        <dbReference type="RuleBase" id="RU362073"/>
    </source>
</evidence>
<evidence type="ECO:0000256" key="2">
    <source>
        <dbReference type="ARBA" id="ARBA00022525"/>
    </source>
</evidence>
<proteinExistence type="inferred from homology"/>
<reference evidence="7 8" key="1">
    <citation type="submission" date="2018-05" db="EMBL/GenBank/DDBJ databases">
        <title>Genomic Encyclopedia of Type Strains, Phase IV (KMG-IV): sequencing the most valuable type-strain genomes for metagenomic binning, comparative biology and taxonomic classification.</title>
        <authorList>
            <person name="Goeker M."/>
        </authorList>
    </citation>
    <scope>NUCLEOTIDE SEQUENCE [LARGE SCALE GENOMIC DNA]</scope>
    <source>
        <strain evidence="7 8">DSM 23606</strain>
    </source>
</reference>
<dbReference type="Pfam" id="PF00669">
    <property type="entry name" value="Flagellin_N"/>
    <property type="match status" value="1"/>
</dbReference>
<accession>A0A317MY71</accession>
<dbReference type="InterPro" id="IPR001492">
    <property type="entry name" value="Flagellin"/>
</dbReference>
<dbReference type="AlphaFoldDB" id="A0A317MY71"/>
<comment type="subcellular location">
    <subcellularLocation>
        <location evidence="4">Secreted</location>
    </subcellularLocation>
    <subcellularLocation>
        <location evidence="4">Bacterial flagellum</location>
    </subcellularLocation>
</comment>
<dbReference type="GO" id="GO:0009288">
    <property type="term" value="C:bacterial-type flagellum"/>
    <property type="evidence" value="ECO:0007669"/>
    <property type="project" value="UniProtKB-SubCell"/>
</dbReference>
<comment type="similarity">
    <text evidence="1 4">Belongs to the bacterial flagellin family.</text>
</comment>
<feature type="domain" description="Flagellin N-terminal" evidence="5">
    <location>
        <begin position="5"/>
        <end position="142"/>
    </location>
</feature>
<evidence type="ECO:0000313" key="7">
    <source>
        <dbReference type="EMBL" id="PWV63292.1"/>
    </source>
</evidence>
<keyword evidence="8" id="KW-1185">Reference proteome</keyword>
<dbReference type="InterPro" id="IPR042187">
    <property type="entry name" value="Flagellin_C_sub2"/>
</dbReference>
<dbReference type="Gene3D" id="6.10.10.10">
    <property type="entry name" value="Flagellar export chaperone, C-terminal domain"/>
    <property type="match status" value="1"/>
</dbReference>
<dbReference type="GO" id="GO:0005198">
    <property type="term" value="F:structural molecule activity"/>
    <property type="evidence" value="ECO:0007669"/>
    <property type="project" value="UniProtKB-UniRule"/>
</dbReference>
<name>A0A317MY71_9GAMM</name>
<dbReference type="Gene3D" id="3.30.70.2120">
    <property type="match status" value="3"/>
</dbReference>
<dbReference type="PANTHER" id="PTHR42792">
    <property type="entry name" value="FLAGELLIN"/>
    <property type="match status" value="1"/>
</dbReference>
<sequence>MPQYINTNIPSLNAQRNLNSSQSALQTSLQRLSSGMRINSAKDDAAGLAISDRFTSQIKGLDQATRNANDGISLSQTAEGALGEITNNLQRLRELAVQSANSTNSDTDRAALQQEAGQLLAEIDRSATQTNFNGTKLLDGTFSGATFQVGANVGETISFSMNAATTAKLGVSDAVSVSSQATSNAIGNGDLVINGVLIGPSVASTDNASFSGQAASAIAKAAAINAKSGESGVTATVDVNVAEGTNMTAASLSGTITINGVTTSTFSTTGDAAVSRAAVVQAINAIAGQTGVTAVDTGLDNAGVQLVAADGRNITVSFGTLTAAATGVQAAGTNYGTVSLSSDKAITIQGGTTNSLGTNAGFAAGTYEAQVAKVSTVSNNGTSLTTGDFSINGVLVGASKSTDDTASVSGQAGSAIAKAAAINRISGQTGVTATVNTNQLAGTSMTAASLSGTITINGVTTATITTSGTDNSASRTAVISAINAVQGRTGVTAIDDGTNGVKLVAADGRNITVTLNTVTAAATGVTATTASTGFGTYTLSSASAIEISAGTTDVNTGVANSGLGVGTYGETKTGQALSELDISTVDGANKAITSIDNAIKSVDATRSTLGAVQNRFGSTLNSLATNSENLTAARSRIQDADFASETASLSKNQILQQAGTAMLAQANQLSQNVLSLLR</sequence>
<evidence type="ECO:0000259" key="6">
    <source>
        <dbReference type="Pfam" id="PF00700"/>
    </source>
</evidence>
<organism evidence="7 8">
    <name type="scientific">Plasticicumulans acidivorans</name>
    <dbReference type="NCBI Taxonomy" id="886464"/>
    <lineage>
        <taxon>Bacteria</taxon>
        <taxon>Pseudomonadati</taxon>
        <taxon>Pseudomonadota</taxon>
        <taxon>Gammaproteobacteria</taxon>
        <taxon>Candidatus Competibacteraceae</taxon>
        <taxon>Plasticicumulans</taxon>
    </lineage>
</organism>
<dbReference type="SUPFAM" id="SSF64518">
    <property type="entry name" value="Phase 1 flagellin"/>
    <property type="match status" value="2"/>
</dbReference>
<keyword evidence="3 4" id="KW-0975">Bacterial flagellum</keyword>
<protein>
    <recommendedName>
        <fullName evidence="4">Flagellin</fullName>
    </recommendedName>
</protein>
<evidence type="ECO:0000313" key="8">
    <source>
        <dbReference type="Proteomes" id="UP000246569"/>
    </source>
</evidence>
<evidence type="ECO:0000256" key="1">
    <source>
        <dbReference type="ARBA" id="ARBA00005709"/>
    </source>
</evidence>
<dbReference type="InterPro" id="IPR046358">
    <property type="entry name" value="Flagellin_C"/>
</dbReference>